<dbReference type="GO" id="GO:0043165">
    <property type="term" value="P:Gram-negative-bacterium-type cell outer membrane assembly"/>
    <property type="evidence" value="ECO:0007669"/>
    <property type="project" value="UniProtKB-UniRule"/>
</dbReference>
<feature type="domain" description="Organic solvent tolerance-like N-terminal" evidence="5">
    <location>
        <begin position="45"/>
        <end position="153"/>
    </location>
</feature>
<dbReference type="PANTHER" id="PTHR36504:SF1">
    <property type="entry name" value="LIPOPOLYSACCHARIDE EXPORT SYSTEM PROTEIN LPTA"/>
    <property type="match status" value="1"/>
</dbReference>
<keyword evidence="1 4" id="KW-0813">Transport</keyword>
<evidence type="ECO:0000313" key="6">
    <source>
        <dbReference type="EMBL" id="TCJ86761.1"/>
    </source>
</evidence>
<dbReference type="InterPro" id="IPR014340">
    <property type="entry name" value="LptA"/>
</dbReference>
<dbReference type="AlphaFoldDB" id="A0A4R1F7U4"/>
<comment type="caution">
    <text evidence="6">The sequence shown here is derived from an EMBL/GenBank/DDBJ whole genome shotgun (WGS) entry which is preliminary data.</text>
</comment>
<organism evidence="6 7">
    <name type="scientific">Cocleimonas flava</name>
    <dbReference type="NCBI Taxonomy" id="634765"/>
    <lineage>
        <taxon>Bacteria</taxon>
        <taxon>Pseudomonadati</taxon>
        <taxon>Pseudomonadota</taxon>
        <taxon>Gammaproteobacteria</taxon>
        <taxon>Thiotrichales</taxon>
        <taxon>Thiotrichaceae</taxon>
        <taxon>Cocleimonas</taxon>
    </lineage>
</organism>
<sequence length="180" mass="19722">MYKLYLSLVNKLNKTVCFFIASIALSTIVLSPVYALKDDIEKPVHINADSVLFNKAKGLAVYEGNVTIVQGTLDIRASKIEINAVNNEISRITASGSPVSFQQKMDDGKLAKGKANRVIYQVKEKRIVLDGNASISQNNDQFASNHIEYSTVNGELKAGDKKAPGKGRVKAIFYPTNKTK</sequence>
<evidence type="ECO:0000256" key="2">
    <source>
        <dbReference type="ARBA" id="ARBA00022729"/>
    </source>
</evidence>
<keyword evidence="3 4" id="KW-0574">Periplasm</keyword>
<proteinExistence type="inferred from homology"/>
<comment type="function">
    <text evidence="4">Involved in the assembly of lipopolysaccharide (LPS). Required for the translocation of LPS from the inner membrane to the outer membrane. May form a bridge between the inner membrane and the outer membrane, via interactions with LptC and LptD, thereby facilitating LPS transfer across the periplasm.</text>
</comment>
<comment type="subcellular location">
    <subcellularLocation>
        <location evidence="4">Periplasm</location>
    </subcellularLocation>
</comment>
<dbReference type="OrthoDB" id="9795964at2"/>
<evidence type="ECO:0000256" key="3">
    <source>
        <dbReference type="ARBA" id="ARBA00022764"/>
    </source>
</evidence>
<name>A0A4R1F7U4_9GAMM</name>
<dbReference type="GO" id="GO:0001530">
    <property type="term" value="F:lipopolysaccharide binding"/>
    <property type="evidence" value="ECO:0007669"/>
    <property type="project" value="InterPro"/>
</dbReference>
<dbReference type="HAMAP" id="MF_01914">
    <property type="entry name" value="LPS_assembly_LptA"/>
    <property type="match status" value="1"/>
</dbReference>
<dbReference type="InterPro" id="IPR005653">
    <property type="entry name" value="OstA-like_N"/>
</dbReference>
<dbReference type="RefSeq" id="WP_131905096.1">
    <property type="nucleotide sequence ID" value="NZ_BAAAFU010000004.1"/>
</dbReference>
<dbReference type="Pfam" id="PF03968">
    <property type="entry name" value="LptD_N"/>
    <property type="match status" value="1"/>
</dbReference>
<dbReference type="NCBIfam" id="TIGR03002">
    <property type="entry name" value="outer_YhbN_LptA"/>
    <property type="match status" value="1"/>
</dbReference>
<dbReference type="GO" id="GO:0017089">
    <property type="term" value="F:glycolipid transfer activity"/>
    <property type="evidence" value="ECO:0007669"/>
    <property type="project" value="TreeGrafter"/>
</dbReference>
<comment type="similarity">
    <text evidence="4">Belongs to the LptA family.</text>
</comment>
<comment type="subunit">
    <text evidence="4">Component of the lipopolysaccharide transport and assembly complex.</text>
</comment>
<keyword evidence="7" id="KW-1185">Reference proteome</keyword>
<evidence type="ECO:0000256" key="4">
    <source>
        <dbReference type="HAMAP-Rule" id="MF_01914"/>
    </source>
</evidence>
<dbReference type="PANTHER" id="PTHR36504">
    <property type="entry name" value="LIPOPOLYSACCHARIDE EXPORT SYSTEM PROTEIN LPTA"/>
    <property type="match status" value="1"/>
</dbReference>
<dbReference type="GO" id="GO:0015920">
    <property type="term" value="P:lipopolysaccharide transport"/>
    <property type="evidence" value="ECO:0007669"/>
    <property type="project" value="UniProtKB-UniRule"/>
</dbReference>
<protein>
    <recommendedName>
        <fullName evidence="4">Lipopolysaccharide export system protein LptA</fullName>
    </recommendedName>
</protein>
<keyword evidence="2" id="KW-0732">Signal</keyword>
<gene>
    <name evidence="4" type="primary">lptA</name>
    <name evidence="6" type="ORF">EV695_1255</name>
</gene>
<dbReference type="InterPro" id="IPR052037">
    <property type="entry name" value="LPS_export_LptA"/>
</dbReference>
<evidence type="ECO:0000256" key="1">
    <source>
        <dbReference type="ARBA" id="ARBA00022448"/>
    </source>
</evidence>
<dbReference type="GO" id="GO:0009279">
    <property type="term" value="C:cell outer membrane"/>
    <property type="evidence" value="ECO:0007669"/>
    <property type="project" value="TreeGrafter"/>
</dbReference>
<dbReference type="Proteomes" id="UP000294887">
    <property type="component" value="Unassembled WGS sequence"/>
</dbReference>
<dbReference type="EMBL" id="SMFQ01000003">
    <property type="protein sequence ID" value="TCJ86761.1"/>
    <property type="molecule type" value="Genomic_DNA"/>
</dbReference>
<evidence type="ECO:0000313" key="7">
    <source>
        <dbReference type="Proteomes" id="UP000294887"/>
    </source>
</evidence>
<reference evidence="6 7" key="1">
    <citation type="submission" date="2019-03" db="EMBL/GenBank/DDBJ databases">
        <title>Genomic Encyclopedia of Type Strains, Phase IV (KMG-IV): sequencing the most valuable type-strain genomes for metagenomic binning, comparative biology and taxonomic classification.</title>
        <authorList>
            <person name="Goeker M."/>
        </authorList>
    </citation>
    <scope>NUCLEOTIDE SEQUENCE [LARGE SCALE GENOMIC DNA]</scope>
    <source>
        <strain evidence="6 7">DSM 24830</strain>
    </source>
</reference>
<evidence type="ECO:0000259" key="5">
    <source>
        <dbReference type="Pfam" id="PF03968"/>
    </source>
</evidence>
<accession>A0A4R1F7U4</accession>
<dbReference type="GO" id="GO:0030288">
    <property type="term" value="C:outer membrane-bounded periplasmic space"/>
    <property type="evidence" value="ECO:0007669"/>
    <property type="project" value="TreeGrafter"/>
</dbReference>
<dbReference type="Gene3D" id="2.60.450.10">
    <property type="entry name" value="Lipopolysaccharide (LPS) transport protein A like domain"/>
    <property type="match status" value="1"/>
</dbReference>